<evidence type="ECO:0000256" key="3">
    <source>
        <dbReference type="ARBA" id="ARBA00022741"/>
    </source>
</evidence>
<organism evidence="18 19">
    <name type="scientific">Candidatus Flavonifractor merdigallinarum</name>
    <dbReference type="NCBI Taxonomy" id="2838589"/>
    <lineage>
        <taxon>Bacteria</taxon>
        <taxon>Bacillati</taxon>
        <taxon>Bacillota</taxon>
        <taxon>Clostridia</taxon>
        <taxon>Eubacteriales</taxon>
        <taxon>Oscillospiraceae</taxon>
        <taxon>Flavonifractor</taxon>
    </lineage>
</organism>
<dbReference type="InterPro" id="IPR019793">
    <property type="entry name" value="Peroxidases_heam-ligand_BS"/>
</dbReference>
<dbReference type="NCBIfam" id="NF008165">
    <property type="entry name" value="PRK10917.1-3"/>
    <property type="match status" value="1"/>
</dbReference>
<dbReference type="Pfam" id="PF00271">
    <property type="entry name" value="Helicase_C"/>
    <property type="match status" value="1"/>
</dbReference>
<reference evidence="18" key="1">
    <citation type="journal article" date="2021" name="PeerJ">
        <title>Extensive microbial diversity within the chicken gut microbiome revealed by metagenomics and culture.</title>
        <authorList>
            <person name="Gilroy R."/>
            <person name="Ravi A."/>
            <person name="Getino M."/>
            <person name="Pursley I."/>
            <person name="Horton D.L."/>
            <person name="Alikhan N.F."/>
            <person name="Baker D."/>
            <person name="Gharbi K."/>
            <person name="Hall N."/>
            <person name="Watson M."/>
            <person name="Adriaenssens E.M."/>
            <person name="Foster-Nyarko E."/>
            <person name="Jarju S."/>
            <person name="Secka A."/>
            <person name="Antonio M."/>
            <person name="Oren A."/>
            <person name="Chaudhuri R.R."/>
            <person name="La Ragione R."/>
            <person name="Hildebrand F."/>
            <person name="Pallen M.J."/>
        </authorList>
    </citation>
    <scope>NUCLEOTIDE SEQUENCE</scope>
    <source>
        <strain evidence="18">ChiBcec16_6824</strain>
    </source>
</reference>
<proteinExistence type="inferred from homology"/>
<dbReference type="NCBIfam" id="TIGR00643">
    <property type="entry name" value="recG"/>
    <property type="match status" value="1"/>
</dbReference>
<evidence type="ECO:0000256" key="13">
    <source>
        <dbReference type="ARBA" id="ARBA00034808"/>
    </source>
</evidence>
<evidence type="ECO:0000256" key="5">
    <source>
        <dbReference type="ARBA" id="ARBA00022801"/>
    </source>
</evidence>
<dbReference type="GO" id="GO:0006281">
    <property type="term" value="P:DNA repair"/>
    <property type="evidence" value="ECO:0007669"/>
    <property type="project" value="UniProtKB-UniRule"/>
</dbReference>
<evidence type="ECO:0000256" key="8">
    <source>
        <dbReference type="ARBA" id="ARBA00023125"/>
    </source>
</evidence>
<accession>A0A9D1Y968</accession>
<gene>
    <name evidence="18" type="primary">recG</name>
    <name evidence="18" type="ORF">H9841_08915</name>
</gene>
<dbReference type="InterPro" id="IPR012340">
    <property type="entry name" value="NA-bd_OB-fold"/>
</dbReference>
<dbReference type="InterPro" id="IPR047112">
    <property type="entry name" value="RecG/Mfd"/>
</dbReference>
<dbReference type="Gene3D" id="2.40.50.140">
    <property type="entry name" value="Nucleic acid-binding proteins"/>
    <property type="match status" value="1"/>
</dbReference>
<evidence type="ECO:0000256" key="1">
    <source>
        <dbReference type="ARBA" id="ARBA00007504"/>
    </source>
</evidence>
<sequence>MDICRTTRVEELPGVGKVRAAALARLGLETAEDLLRYFPRSYEDRRKLCTIDEAPVGSPVCVRAMVAESPRRTYIRKGLELTKVKVVDGHSSLELTFFNQSYVKNALVPGESYIFYGAVEGLPPRRQMNNPVFEREDHPRFTGRILPVYPLTSGVSNSLLAGLTLRCAEQCAQDMPELLPAEVRQAHRLAAAGYAYQHIHFPADEEALNLARRRLIFEELFLLSCGLALLRERRSTGVGPVIPQMDLDAFRASLPFSLTGAQEKAIGEAAADMASGKPMNRLVQGDVGSGKTMVAAACALLAGRAGWQTALMAPTELLAEQHFRTLSGVLTPLGLRVGLLTGGQKAAEKRAVKAALASGELDLVVGTHALLSTGVDFAKLGLVITDEQHRFGVGQRAALAEKAGGDGVFLPHVLVMSATPIPRTLALIIYGDLDVSIIDQLPPGRQPVETFLVGEDKRQRMYGFVRRQVSEGRQVYLVCPAVEEAEEGMPSAHLKAATTYAQHLQTEIFPDLRVGLVHGKMKPKDKERVMAAFAGGELDVLVSTTVIEVGVDVPNASLIIVENAERFGLSQLHQLRGRVGRGKHQSYCVLVTSNRSQETRERLKTLTRTTDGFRIAEEDLKLRGPGDFFGQRQHGLPQLHIADLAGDTRVLKEAQEAAGELLEQDPDLEQPEHRPLRQQIERLFAQQADRFN</sequence>
<dbReference type="Pfam" id="PF17191">
    <property type="entry name" value="RecG_wedge"/>
    <property type="match status" value="1"/>
</dbReference>
<dbReference type="Gene3D" id="1.10.150.20">
    <property type="entry name" value="5' to 3' exonuclease, C-terminal subdomain"/>
    <property type="match status" value="1"/>
</dbReference>
<dbReference type="SMART" id="SM00490">
    <property type="entry name" value="HELICc"/>
    <property type="match status" value="2"/>
</dbReference>
<dbReference type="AlphaFoldDB" id="A0A9D1Y968"/>
<dbReference type="EMBL" id="DXDX01000165">
    <property type="protein sequence ID" value="HIY22004.1"/>
    <property type="molecule type" value="Genomic_DNA"/>
</dbReference>
<evidence type="ECO:0000256" key="12">
    <source>
        <dbReference type="ARBA" id="ARBA00034617"/>
    </source>
</evidence>
<keyword evidence="7 15" id="KW-0067">ATP-binding</keyword>
<dbReference type="Gene3D" id="3.40.50.300">
    <property type="entry name" value="P-loop containing nucleotide triphosphate hydrolases"/>
    <property type="match status" value="2"/>
</dbReference>
<comment type="similarity">
    <text evidence="1 15">Belongs to the helicase family. RecG subfamily.</text>
</comment>
<dbReference type="GO" id="GO:0005524">
    <property type="term" value="F:ATP binding"/>
    <property type="evidence" value="ECO:0007669"/>
    <property type="project" value="UniProtKB-KW"/>
</dbReference>
<dbReference type="InterPro" id="IPR027417">
    <property type="entry name" value="P-loop_NTPase"/>
</dbReference>
<evidence type="ECO:0000313" key="19">
    <source>
        <dbReference type="Proteomes" id="UP000823868"/>
    </source>
</evidence>
<evidence type="ECO:0000256" key="10">
    <source>
        <dbReference type="ARBA" id="ARBA00023204"/>
    </source>
</evidence>
<dbReference type="Proteomes" id="UP000823868">
    <property type="component" value="Unassembled WGS sequence"/>
</dbReference>
<reference evidence="18" key="2">
    <citation type="submission" date="2021-04" db="EMBL/GenBank/DDBJ databases">
        <authorList>
            <person name="Gilroy R."/>
        </authorList>
    </citation>
    <scope>NUCLEOTIDE SEQUENCE</scope>
    <source>
        <strain evidence="18">ChiBcec16_6824</strain>
    </source>
</reference>
<keyword evidence="4 15" id="KW-0227">DNA damage</keyword>
<evidence type="ECO:0000259" key="16">
    <source>
        <dbReference type="PROSITE" id="PS51192"/>
    </source>
</evidence>
<dbReference type="GO" id="GO:0043138">
    <property type="term" value="F:3'-5' DNA helicase activity"/>
    <property type="evidence" value="ECO:0007669"/>
    <property type="project" value="UniProtKB-EC"/>
</dbReference>
<dbReference type="CDD" id="cd17992">
    <property type="entry name" value="DEXHc_RecG"/>
    <property type="match status" value="1"/>
</dbReference>
<dbReference type="SMART" id="SM00487">
    <property type="entry name" value="DEXDc"/>
    <property type="match status" value="1"/>
</dbReference>
<comment type="function">
    <text evidence="15">Plays a critical role in recombination and DNA repair. Helps process Holliday junction intermediates to mature products by catalyzing branch migration. Has replication fork regression activity, unwinds stalled or blocked replication forks to make a HJ that can be resolved. Has a DNA unwinding activity characteristic of a DNA helicase with 3'-5' polarity.</text>
</comment>
<keyword evidence="9 15" id="KW-0233">DNA recombination</keyword>
<name>A0A9D1Y968_9FIRM</name>
<dbReference type="SUPFAM" id="SSF50249">
    <property type="entry name" value="Nucleic acid-binding proteins"/>
    <property type="match status" value="1"/>
</dbReference>
<dbReference type="PANTHER" id="PTHR47964:SF1">
    <property type="entry name" value="ATP-DEPENDENT DNA HELICASE HOMOLOG RECG, CHLOROPLASTIC"/>
    <property type="match status" value="1"/>
</dbReference>
<dbReference type="PROSITE" id="PS51192">
    <property type="entry name" value="HELICASE_ATP_BIND_1"/>
    <property type="match status" value="1"/>
</dbReference>
<comment type="caution">
    <text evidence="18">The sequence shown here is derived from an EMBL/GenBank/DDBJ whole genome shotgun (WGS) entry which is preliminary data.</text>
</comment>
<dbReference type="Pfam" id="PF19833">
    <property type="entry name" value="RecG_dom3_C"/>
    <property type="match status" value="1"/>
</dbReference>
<comment type="catalytic activity">
    <reaction evidence="12 15">
        <text>Couples ATP hydrolysis with the unwinding of duplex DNA by translocating in the 3'-5' direction.</text>
        <dbReference type="EC" id="5.6.2.4"/>
    </reaction>
</comment>
<dbReference type="InterPro" id="IPR011545">
    <property type="entry name" value="DEAD/DEAH_box_helicase_dom"/>
</dbReference>
<keyword evidence="6 15" id="KW-0347">Helicase</keyword>
<evidence type="ECO:0000256" key="7">
    <source>
        <dbReference type="ARBA" id="ARBA00022840"/>
    </source>
</evidence>
<dbReference type="GO" id="GO:0016787">
    <property type="term" value="F:hydrolase activity"/>
    <property type="evidence" value="ECO:0007669"/>
    <property type="project" value="UniProtKB-KW"/>
</dbReference>
<dbReference type="Pfam" id="PF00270">
    <property type="entry name" value="DEAD"/>
    <property type="match status" value="1"/>
</dbReference>
<dbReference type="PROSITE" id="PS51194">
    <property type="entry name" value="HELICASE_CTER"/>
    <property type="match status" value="1"/>
</dbReference>
<dbReference type="InterPro" id="IPR001650">
    <property type="entry name" value="Helicase_C-like"/>
</dbReference>
<evidence type="ECO:0000256" key="11">
    <source>
        <dbReference type="ARBA" id="ARBA00023235"/>
    </source>
</evidence>
<dbReference type="GO" id="GO:0003677">
    <property type="term" value="F:DNA binding"/>
    <property type="evidence" value="ECO:0007669"/>
    <property type="project" value="UniProtKB-KW"/>
</dbReference>
<dbReference type="InterPro" id="IPR014001">
    <property type="entry name" value="Helicase_ATP-bd"/>
</dbReference>
<evidence type="ECO:0000256" key="6">
    <source>
        <dbReference type="ARBA" id="ARBA00022806"/>
    </source>
</evidence>
<dbReference type="SUPFAM" id="SSF52540">
    <property type="entry name" value="P-loop containing nucleoside triphosphate hydrolases"/>
    <property type="match status" value="2"/>
</dbReference>
<evidence type="ECO:0000256" key="2">
    <source>
        <dbReference type="ARBA" id="ARBA00017846"/>
    </source>
</evidence>
<keyword evidence="8" id="KW-0238">DNA-binding</keyword>
<dbReference type="EC" id="5.6.2.4" evidence="13 15"/>
<dbReference type="InterPro" id="IPR045562">
    <property type="entry name" value="RecG_dom3_C"/>
</dbReference>
<keyword evidence="10 15" id="KW-0234">DNA repair</keyword>
<evidence type="ECO:0000256" key="15">
    <source>
        <dbReference type="RuleBase" id="RU363016"/>
    </source>
</evidence>
<comment type="catalytic activity">
    <reaction evidence="14 15">
        <text>ATP + H2O = ADP + phosphate + H(+)</text>
        <dbReference type="Rhea" id="RHEA:13065"/>
        <dbReference type="ChEBI" id="CHEBI:15377"/>
        <dbReference type="ChEBI" id="CHEBI:15378"/>
        <dbReference type="ChEBI" id="CHEBI:30616"/>
        <dbReference type="ChEBI" id="CHEBI:43474"/>
        <dbReference type="ChEBI" id="CHEBI:456216"/>
        <dbReference type="EC" id="5.6.2.4"/>
    </reaction>
</comment>
<dbReference type="PANTHER" id="PTHR47964">
    <property type="entry name" value="ATP-DEPENDENT DNA HELICASE HOMOLOG RECG, CHLOROPLASTIC"/>
    <property type="match status" value="1"/>
</dbReference>
<feature type="domain" description="Helicase ATP-binding" evidence="16">
    <location>
        <begin position="272"/>
        <end position="438"/>
    </location>
</feature>
<keyword evidence="3 15" id="KW-0547">Nucleotide-binding</keyword>
<dbReference type="GO" id="GO:0006310">
    <property type="term" value="P:DNA recombination"/>
    <property type="evidence" value="ECO:0007669"/>
    <property type="project" value="UniProtKB-UniRule"/>
</dbReference>
<keyword evidence="5 15" id="KW-0378">Hydrolase</keyword>
<feature type="domain" description="Helicase C-terminal" evidence="17">
    <location>
        <begin position="457"/>
        <end position="621"/>
    </location>
</feature>
<evidence type="ECO:0000256" key="9">
    <source>
        <dbReference type="ARBA" id="ARBA00023172"/>
    </source>
</evidence>
<protein>
    <recommendedName>
        <fullName evidence="2 15">ATP-dependent DNA helicase RecG</fullName>
        <ecNumber evidence="13 15">5.6.2.4</ecNumber>
    </recommendedName>
</protein>
<dbReference type="NCBIfam" id="NF008168">
    <property type="entry name" value="PRK10917.2-2"/>
    <property type="match status" value="1"/>
</dbReference>
<dbReference type="InterPro" id="IPR033454">
    <property type="entry name" value="RecG_wedge"/>
</dbReference>
<evidence type="ECO:0000256" key="4">
    <source>
        <dbReference type="ARBA" id="ARBA00022763"/>
    </source>
</evidence>
<dbReference type="CDD" id="cd04488">
    <property type="entry name" value="RecG_wedge_OBF"/>
    <property type="match status" value="1"/>
</dbReference>
<keyword evidence="11" id="KW-0413">Isomerase</keyword>
<evidence type="ECO:0000259" key="17">
    <source>
        <dbReference type="PROSITE" id="PS51194"/>
    </source>
</evidence>
<dbReference type="InterPro" id="IPR004609">
    <property type="entry name" value="ATP-dep_DNA_helicase_RecG"/>
</dbReference>
<evidence type="ECO:0000313" key="18">
    <source>
        <dbReference type="EMBL" id="HIY22004.1"/>
    </source>
</evidence>
<evidence type="ECO:0000256" key="14">
    <source>
        <dbReference type="ARBA" id="ARBA00048988"/>
    </source>
</evidence>
<dbReference type="PROSITE" id="PS00435">
    <property type="entry name" value="PEROXIDASE_1"/>
    <property type="match status" value="1"/>
</dbReference>